<evidence type="ECO:0000313" key="1">
    <source>
        <dbReference type="EMBL" id="QCD79441.1"/>
    </source>
</evidence>
<name>A0A4D6KXX0_VIGUN</name>
<proteinExistence type="predicted"/>
<organism evidence="1 2">
    <name type="scientific">Vigna unguiculata</name>
    <name type="common">Cowpea</name>
    <dbReference type="NCBI Taxonomy" id="3917"/>
    <lineage>
        <taxon>Eukaryota</taxon>
        <taxon>Viridiplantae</taxon>
        <taxon>Streptophyta</taxon>
        <taxon>Embryophyta</taxon>
        <taxon>Tracheophyta</taxon>
        <taxon>Spermatophyta</taxon>
        <taxon>Magnoliopsida</taxon>
        <taxon>eudicotyledons</taxon>
        <taxon>Gunneridae</taxon>
        <taxon>Pentapetalae</taxon>
        <taxon>rosids</taxon>
        <taxon>fabids</taxon>
        <taxon>Fabales</taxon>
        <taxon>Fabaceae</taxon>
        <taxon>Papilionoideae</taxon>
        <taxon>50 kb inversion clade</taxon>
        <taxon>NPAAA clade</taxon>
        <taxon>indigoferoid/millettioid clade</taxon>
        <taxon>Phaseoleae</taxon>
        <taxon>Vigna</taxon>
    </lineage>
</organism>
<reference evidence="1 2" key="1">
    <citation type="submission" date="2019-04" db="EMBL/GenBank/DDBJ databases">
        <title>An improved genome assembly and genetic linkage map for asparagus bean, Vigna unguiculata ssp. sesquipedialis.</title>
        <authorList>
            <person name="Xia Q."/>
            <person name="Zhang R."/>
            <person name="Dong Y."/>
        </authorList>
    </citation>
    <scope>NUCLEOTIDE SEQUENCE [LARGE SCALE GENOMIC DNA]</scope>
    <source>
        <tissue evidence="1">Leaf</tissue>
    </source>
</reference>
<gene>
    <name evidence="1" type="ORF">DEO72_LG1g3082</name>
</gene>
<sequence>MREDRAAVSASCMAAHAGGCGNVGAGAAKDVGLFRLTQMVWQWKLRQHDDLEKTMCDGNGRVQQWTAMSMDGLASSMAACGARTVADEGRRSLFRRARVLHPWWFSGNVIN</sequence>
<protein>
    <submittedName>
        <fullName evidence="1">Aldolase-type TIM barrel</fullName>
    </submittedName>
</protein>
<dbReference type="EMBL" id="CP039345">
    <property type="protein sequence ID" value="QCD79441.1"/>
    <property type="molecule type" value="Genomic_DNA"/>
</dbReference>
<evidence type="ECO:0000313" key="2">
    <source>
        <dbReference type="Proteomes" id="UP000501690"/>
    </source>
</evidence>
<dbReference type="Proteomes" id="UP000501690">
    <property type="component" value="Linkage Group LG1"/>
</dbReference>
<dbReference type="AlphaFoldDB" id="A0A4D6KXX0"/>
<accession>A0A4D6KXX0</accession>
<keyword evidence="2" id="KW-1185">Reference proteome</keyword>